<dbReference type="GO" id="GO:0016874">
    <property type="term" value="F:ligase activity"/>
    <property type="evidence" value="ECO:0007669"/>
    <property type="project" value="UniProtKB-KW"/>
</dbReference>
<reference evidence="2" key="1">
    <citation type="submission" date="2020-08" db="EMBL/GenBank/DDBJ databases">
        <title>Genome public.</title>
        <authorList>
            <person name="Liu C."/>
            <person name="Sun Q."/>
        </authorList>
    </citation>
    <scope>NUCLEOTIDE SEQUENCE</scope>
    <source>
        <strain evidence="2">NSJ-52</strain>
    </source>
</reference>
<dbReference type="Proteomes" id="UP000607645">
    <property type="component" value="Unassembled WGS sequence"/>
</dbReference>
<dbReference type="InterPro" id="IPR042099">
    <property type="entry name" value="ANL_N_sf"/>
</dbReference>
<dbReference type="InterPro" id="IPR000873">
    <property type="entry name" value="AMP-dep_synth/lig_dom"/>
</dbReference>
<evidence type="ECO:0000259" key="1">
    <source>
        <dbReference type="Pfam" id="PF00501"/>
    </source>
</evidence>
<proteinExistence type="predicted"/>
<dbReference type="RefSeq" id="WP_186918951.1">
    <property type="nucleotide sequence ID" value="NZ_JACOPQ010000005.1"/>
</dbReference>
<organism evidence="2 3">
    <name type="scientific">Lawsonibacter faecis</name>
    <dbReference type="NCBI Taxonomy" id="2763052"/>
    <lineage>
        <taxon>Bacteria</taxon>
        <taxon>Bacillati</taxon>
        <taxon>Bacillota</taxon>
        <taxon>Clostridia</taxon>
        <taxon>Eubacteriales</taxon>
        <taxon>Oscillospiraceae</taxon>
        <taxon>Lawsonibacter</taxon>
    </lineage>
</organism>
<keyword evidence="3" id="KW-1185">Reference proteome</keyword>
<dbReference type="PANTHER" id="PTHR36932">
    <property type="entry name" value="CAPSULAR POLYSACCHARIDE BIOSYNTHESIS PROTEIN"/>
    <property type="match status" value="1"/>
</dbReference>
<evidence type="ECO:0000313" key="2">
    <source>
        <dbReference type="EMBL" id="MBC5736916.1"/>
    </source>
</evidence>
<dbReference type="SUPFAM" id="SSF56801">
    <property type="entry name" value="Acetyl-CoA synthetase-like"/>
    <property type="match status" value="1"/>
</dbReference>
<dbReference type="EMBL" id="JACOPQ010000005">
    <property type="protein sequence ID" value="MBC5736916.1"/>
    <property type="molecule type" value="Genomic_DNA"/>
</dbReference>
<feature type="domain" description="AMP-dependent synthetase/ligase" evidence="1">
    <location>
        <begin position="106"/>
        <end position="300"/>
    </location>
</feature>
<evidence type="ECO:0000313" key="3">
    <source>
        <dbReference type="Proteomes" id="UP000607645"/>
    </source>
</evidence>
<accession>A0A8J6JCE4</accession>
<dbReference type="PANTHER" id="PTHR36932:SF1">
    <property type="entry name" value="CAPSULAR POLYSACCHARIDE BIOSYNTHESIS PROTEIN"/>
    <property type="match status" value="1"/>
</dbReference>
<dbReference type="Pfam" id="PF00501">
    <property type="entry name" value="AMP-binding"/>
    <property type="match status" value="1"/>
</dbReference>
<name>A0A8J6JCE4_9FIRM</name>
<dbReference type="InterPro" id="IPR053158">
    <property type="entry name" value="CapK_Type1_Caps_Biosynth"/>
</dbReference>
<keyword evidence="2" id="KW-0436">Ligase</keyword>
<dbReference type="Gene3D" id="3.40.50.12780">
    <property type="entry name" value="N-terminal domain of ligase-like"/>
    <property type="match status" value="1"/>
</dbReference>
<comment type="caution">
    <text evidence="2">The sequence shown here is derived from an EMBL/GenBank/DDBJ whole genome shotgun (WGS) entry which is preliminary data.</text>
</comment>
<dbReference type="AlphaFoldDB" id="A0A8J6JCE4"/>
<gene>
    <name evidence="2" type="ORF">H8S62_07800</name>
</gene>
<protein>
    <submittedName>
        <fullName evidence="2">Phenylacetate--CoA ligase family protein</fullName>
    </submittedName>
</protein>
<sequence length="457" mass="50643">MREIGLIKALALTRRAGKMLPEERAALRRRRLEALVAHARANSPYYAERCAGLGADFALTDLPAVNKVELMARFDDWTADRAVTLARVRTFMEDKNNIGRMLDGKYLVFTTSGSTGHPAVIIWDKTAMNISSALSVLRSYARREDMAAFLRKGKRSASLFADGGFYLGCGSIRYQLHKMPYKKGQIMNIDVRTPMARAVERLNAFRPAMLGGYPSALELLAEEQEAGRLHIAPAVVMTGGELLRPEVRERLGAAFGGYVQTNYSCTEGGTVAHECRNRHFHINDEWIIVEPVDSAGRAVPDGVQSDKLLLTNLASFAQPIIRYEVTDRVILHREPCGCGCTAPWLELEGRTDDTLTFSGGIRAAPLGLYALLKEIPGVRRFQLVQRERDVLELRLLAEDRAAAFEMARRELGAYLKSLGADVRIVLGEDLPRTHPESGKFRHIVSLGQGRGPAAQKL</sequence>